<sequence>MNTVTTAAAAEDLARNVTDAGRTRVVVVLTAPPGEAQPWFDVEEILTSLGGDADVHLLATGEAVWAFCARIPEAAQVLGGAGRVYPPGRAWLDDPTRFPLRFPAVPADAVATAVLVDDALAMVARANWRSGRIAAGRRRVTGVVKGAVANRALVRLDAGGFASITPALTVPGIPLERLVSEGQQVTGLHDPASRWLDVHDSLRPASQFLKAYKVGRVVLVEVARVEQDHLVVRLHPDVEVRVEGADAARGNAALVTLYSPGDVVRAVVVTRPPAWAVRLVDVPVEEPVRAAALLPGGPAWLVERAPEQGAASVPAAAPGAVMPRPAVPAPPRKRPGVPGIPRSATTPSKRELDTVRRAERETGEPPAVPVAATPAALVGRRPVPLTATPVVMTPAAAPKTAASKSAAPSPGFPSPGVPKPATPRPTATPQPVHSTSPAGAVRLPPAGLKPPTRVGKSGGGAGAAEFAALLQEFALLERERARLETRVESLNEQLRDQRSQLRKAVAERAADAPAVFADPEFGFRHAVLGAWARRIPVAEQASVPLGDFRIGEQFLASVERLGASYRDKVLSVTVEIVCGLAPSLPSREVHRYRESESGGSPYVTRADGAALWRASLQAGTAAARRIHYWILPGGLVELCHVGVHDERPPH</sequence>
<reference evidence="4" key="1">
    <citation type="journal article" date="2019" name="Int. J. Syst. Evol. Microbiol.">
        <title>The Global Catalogue of Microorganisms (GCM) 10K type strain sequencing project: providing services to taxonomists for standard genome sequencing and annotation.</title>
        <authorList>
            <consortium name="The Broad Institute Genomics Platform"/>
            <consortium name="The Broad Institute Genome Sequencing Center for Infectious Disease"/>
            <person name="Wu L."/>
            <person name="Ma J."/>
        </authorList>
    </citation>
    <scope>NUCLEOTIDE SEQUENCE [LARGE SCALE GENOMIC DNA]</scope>
    <source>
        <strain evidence="4">DFY28</strain>
    </source>
</reference>
<evidence type="ECO:0000256" key="2">
    <source>
        <dbReference type="SAM" id="MobiDB-lite"/>
    </source>
</evidence>
<accession>A0ABW1QSN5</accession>
<feature type="compositionally biased region" description="Low complexity" evidence="2">
    <location>
        <begin position="314"/>
        <end position="324"/>
    </location>
</feature>
<feature type="region of interest" description="Disordered" evidence="2">
    <location>
        <begin position="314"/>
        <end position="375"/>
    </location>
</feature>
<dbReference type="EMBL" id="JBHSQI010000001">
    <property type="protein sequence ID" value="MFC6152497.1"/>
    <property type="molecule type" value="Genomic_DNA"/>
</dbReference>
<feature type="compositionally biased region" description="Basic and acidic residues" evidence="2">
    <location>
        <begin position="348"/>
        <end position="363"/>
    </location>
</feature>
<name>A0ABW1QSN5_9ACTN</name>
<evidence type="ECO:0000313" key="4">
    <source>
        <dbReference type="Proteomes" id="UP001596098"/>
    </source>
</evidence>
<gene>
    <name evidence="3" type="ORF">ACFPWU_02310</name>
</gene>
<keyword evidence="1" id="KW-0175">Coiled coil</keyword>
<feature type="coiled-coil region" evidence="1">
    <location>
        <begin position="466"/>
        <end position="507"/>
    </location>
</feature>
<evidence type="ECO:0000256" key="1">
    <source>
        <dbReference type="SAM" id="Coils"/>
    </source>
</evidence>
<protein>
    <recommendedName>
        <fullName evidence="5">S1 motif domain-containing protein</fullName>
    </recommendedName>
</protein>
<comment type="caution">
    <text evidence="3">The sequence shown here is derived from an EMBL/GenBank/DDBJ whole genome shotgun (WGS) entry which is preliminary data.</text>
</comment>
<evidence type="ECO:0008006" key="5">
    <source>
        <dbReference type="Google" id="ProtNLM"/>
    </source>
</evidence>
<proteinExistence type="predicted"/>
<organism evidence="3 4">
    <name type="scientific">Nocardioides yefusunii</name>
    <dbReference type="NCBI Taxonomy" id="2500546"/>
    <lineage>
        <taxon>Bacteria</taxon>
        <taxon>Bacillati</taxon>
        <taxon>Actinomycetota</taxon>
        <taxon>Actinomycetes</taxon>
        <taxon>Propionibacteriales</taxon>
        <taxon>Nocardioidaceae</taxon>
        <taxon>Nocardioides</taxon>
    </lineage>
</organism>
<feature type="compositionally biased region" description="Pro residues" evidence="2">
    <location>
        <begin position="410"/>
        <end position="428"/>
    </location>
</feature>
<keyword evidence="4" id="KW-1185">Reference proteome</keyword>
<dbReference type="Proteomes" id="UP001596098">
    <property type="component" value="Unassembled WGS sequence"/>
</dbReference>
<dbReference type="RefSeq" id="WP_128220809.1">
    <property type="nucleotide sequence ID" value="NZ_CP034929.1"/>
</dbReference>
<evidence type="ECO:0000313" key="3">
    <source>
        <dbReference type="EMBL" id="MFC6152497.1"/>
    </source>
</evidence>
<feature type="region of interest" description="Disordered" evidence="2">
    <location>
        <begin position="401"/>
        <end position="459"/>
    </location>
</feature>